<proteinExistence type="predicted"/>
<dbReference type="GO" id="GO:0032259">
    <property type="term" value="P:methylation"/>
    <property type="evidence" value="ECO:0007669"/>
    <property type="project" value="UniProtKB-KW"/>
</dbReference>
<dbReference type="InterPro" id="IPR011639">
    <property type="entry name" value="MethylTrfase_TaqI-like_dom"/>
</dbReference>
<dbReference type="PANTHER" id="PTHR33841:SF1">
    <property type="entry name" value="DNA METHYLTRANSFERASE A"/>
    <property type="match status" value="1"/>
</dbReference>
<dbReference type="GO" id="GO:0009007">
    <property type="term" value="F:site-specific DNA-methyltransferase (adenine-specific) activity"/>
    <property type="evidence" value="ECO:0007669"/>
    <property type="project" value="UniProtKB-EC"/>
</dbReference>
<evidence type="ECO:0000256" key="3">
    <source>
        <dbReference type="ARBA" id="ARBA00022679"/>
    </source>
</evidence>
<dbReference type="Gene3D" id="3.40.50.150">
    <property type="entry name" value="Vaccinia Virus protein VP39"/>
    <property type="match status" value="1"/>
</dbReference>
<dbReference type="EMBL" id="WAEM01000002">
    <property type="protein sequence ID" value="KAB1156877.1"/>
    <property type="molecule type" value="Genomic_DNA"/>
</dbReference>
<evidence type="ECO:0000256" key="1">
    <source>
        <dbReference type="ARBA" id="ARBA00011900"/>
    </source>
</evidence>
<dbReference type="SUPFAM" id="SSF53335">
    <property type="entry name" value="S-adenosyl-L-methionine-dependent methyltransferases"/>
    <property type="match status" value="1"/>
</dbReference>
<reference evidence="8 9" key="1">
    <citation type="submission" date="2019-09" db="EMBL/GenBank/DDBJ databases">
        <title>Flavobacterium sp. nov., isolated from glacier ice.</title>
        <authorList>
            <person name="Liu Q."/>
        </authorList>
    </citation>
    <scope>NUCLEOTIDE SEQUENCE [LARGE SCALE GENOMIC DNA]</scope>
    <source>
        <strain evidence="8 9">NBRC 112527</strain>
    </source>
</reference>
<evidence type="ECO:0000256" key="2">
    <source>
        <dbReference type="ARBA" id="ARBA00022603"/>
    </source>
</evidence>
<evidence type="ECO:0000313" key="9">
    <source>
        <dbReference type="Proteomes" id="UP000490922"/>
    </source>
</evidence>
<keyword evidence="4" id="KW-0949">S-adenosyl-L-methionine</keyword>
<dbReference type="Pfam" id="PF07669">
    <property type="entry name" value="Eco57I"/>
    <property type="match status" value="1"/>
</dbReference>
<accession>A0A7J5AGZ6</accession>
<dbReference type="PRINTS" id="PR00507">
    <property type="entry name" value="N12N6MTFRASE"/>
</dbReference>
<dbReference type="OrthoDB" id="9759819at2"/>
<dbReference type="GO" id="GO:0006304">
    <property type="term" value="P:DNA modification"/>
    <property type="evidence" value="ECO:0007669"/>
    <property type="project" value="InterPro"/>
</dbReference>
<dbReference type="EC" id="2.1.1.72" evidence="1"/>
<evidence type="ECO:0000256" key="4">
    <source>
        <dbReference type="ARBA" id="ARBA00022691"/>
    </source>
</evidence>
<dbReference type="InterPro" id="IPR041635">
    <property type="entry name" value="Type_ISP_LLaBIII_C"/>
</dbReference>
<evidence type="ECO:0000256" key="5">
    <source>
        <dbReference type="ARBA" id="ARBA00047942"/>
    </source>
</evidence>
<feature type="domain" description="Type II methyltransferase M.TaqI-like" evidence="6">
    <location>
        <begin position="499"/>
        <end position="599"/>
    </location>
</feature>
<gene>
    <name evidence="8" type="ORF">F6464_05865</name>
</gene>
<keyword evidence="9" id="KW-1185">Reference proteome</keyword>
<dbReference type="AlphaFoldDB" id="A0A7J5AGZ6"/>
<organism evidence="8 9">
    <name type="scientific">Flavobacterium luteum</name>
    <dbReference type="NCBI Taxonomy" id="2026654"/>
    <lineage>
        <taxon>Bacteria</taxon>
        <taxon>Pseudomonadati</taxon>
        <taxon>Bacteroidota</taxon>
        <taxon>Flavobacteriia</taxon>
        <taxon>Flavobacteriales</taxon>
        <taxon>Flavobacteriaceae</taxon>
        <taxon>Flavobacterium</taxon>
    </lineage>
</organism>
<dbReference type="Proteomes" id="UP000490922">
    <property type="component" value="Unassembled WGS sequence"/>
</dbReference>
<dbReference type="Pfam" id="PF18135">
    <property type="entry name" value="Type_ISP_C"/>
    <property type="match status" value="1"/>
</dbReference>
<evidence type="ECO:0000259" key="6">
    <source>
        <dbReference type="Pfam" id="PF07669"/>
    </source>
</evidence>
<dbReference type="PANTHER" id="PTHR33841">
    <property type="entry name" value="DNA METHYLTRANSFERASE YEEA-RELATED"/>
    <property type="match status" value="1"/>
</dbReference>
<evidence type="ECO:0000259" key="7">
    <source>
        <dbReference type="Pfam" id="PF18135"/>
    </source>
</evidence>
<comment type="catalytic activity">
    <reaction evidence="5">
        <text>a 2'-deoxyadenosine in DNA + S-adenosyl-L-methionine = an N(6)-methyl-2'-deoxyadenosine in DNA + S-adenosyl-L-homocysteine + H(+)</text>
        <dbReference type="Rhea" id="RHEA:15197"/>
        <dbReference type="Rhea" id="RHEA-COMP:12418"/>
        <dbReference type="Rhea" id="RHEA-COMP:12419"/>
        <dbReference type="ChEBI" id="CHEBI:15378"/>
        <dbReference type="ChEBI" id="CHEBI:57856"/>
        <dbReference type="ChEBI" id="CHEBI:59789"/>
        <dbReference type="ChEBI" id="CHEBI:90615"/>
        <dbReference type="ChEBI" id="CHEBI:90616"/>
        <dbReference type="EC" id="2.1.1.72"/>
    </reaction>
</comment>
<comment type="caution">
    <text evidence="8">The sequence shown here is derived from an EMBL/GenBank/DDBJ whole genome shotgun (WGS) entry which is preliminary data.</text>
</comment>
<sequence>MTLQQYIAKINTLYITGNAREHSYRGDLQNLIMAILPDVLVTNEPARVSCGAPDYVLTRKDVPIGYIEAKDIGVDLKDKKLKEQFDRYKSGLTNLIFTDYMDFHFYKDGEFITKIAIAEIENGTIKPLSENFEQFTHLIQNFALTVSQTIKSPTKLAQMMAGKAKLMADVIEKSLDYDDEQGNRSSIKSQMLSFQQMLIHDINNKSFADIYAQTIAYGMFAARYHDPTLPTFSRQEAATLIPKSNPFLRKLFQDIAGYDLDTRLDWIVEELVTIFLASDVALIMKNFGKSTKQEDPVVHFYETFLGEYNPALRKARGVWYTPQPVVNFIVRAVDDILKTEFNLPQGLADTSKIKIKKKAVTQTKGKDAKIKEVETEVEVHKVQILDPATGTGTFLAEVVRHIHKKFEGQQGIWSKYVTNDLIPRLNGFELLMASYAMAHLKMDMLLTETGYKPTDDQRFRIFLTNSLEEAHPDTGTLFSSWLSDEADQANAVKRDAPVMVVMGNPPYSGESANKGEWIMNLMEDYKKEPGGKEKLKEQNSKFINDDYVKFLRFGQHFIDKNGSGILAFINPHGFLDNPTFRGMRWNLLNTYDKIYTIDLHGNSKKKETAPDGSIDQNVFDIMQGVSINLFIKSGKKKKNELGKIFHYDLFGKRELKYVFLTDNNVHSIPFKELNSTSPYYFFIEKDSEVQKSYDFGFSINELFSNSTLGIQTHRDSFAISIDKKTLENRITDFYSNEISNIDLISKYNLKETSEWKLDKNRKGEFDSKLVVKIDYRFFDTRFIYNSKNIIDRDRKNIMQHMVKFNVALTVSKQQSSSAFRHIFLSENIQESCLISLQTKEGGYTFPLYLYPENTSQQNLLETHIRTPNLNLEIVKQIAEGLGLTFTNEKETTKGTFAPIDLLDYVYGALHSLTYREKYKEFLKIDFPRVPYPTEAKTFWQLVALGGELRQIHLLESPTVDKYVTQYPEDGNNIVTKPVYKDGNVYINENQYFANVPQVAWEFYIGGYQPAQKWLKDRKERELSYEDILHYQKIIVALSETERIMKEVDKIKI</sequence>
<dbReference type="InterPro" id="IPR029063">
    <property type="entry name" value="SAM-dependent_MTases_sf"/>
</dbReference>
<dbReference type="RefSeq" id="WP_151106871.1">
    <property type="nucleotide sequence ID" value="NZ_WAEM01000002.1"/>
</dbReference>
<keyword evidence="3" id="KW-0808">Transferase</keyword>
<name>A0A7J5AGZ6_9FLAO</name>
<protein>
    <recommendedName>
        <fullName evidence="1">site-specific DNA-methyltransferase (adenine-specific)</fullName>
        <ecNumber evidence="1">2.1.1.72</ecNumber>
    </recommendedName>
</protein>
<evidence type="ECO:0000313" key="8">
    <source>
        <dbReference type="EMBL" id="KAB1156877.1"/>
    </source>
</evidence>
<dbReference type="InterPro" id="IPR050953">
    <property type="entry name" value="N4_N6_ade-DNA_methylase"/>
</dbReference>
<keyword evidence="2 8" id="KW-0489">Methyltransferase</keyword>
<feature type="domain" description="Type ISP restriction-modification enzyme LLaBIII C-terminal specificity" evidence="7">
    <location>
        <begin position="701"/>
        <end position="1046"/>
    </location>
</feature>